<sequence length="61" mass="7260">MTECQQTGRPAGHKVMKINILYPKAVKKYDYYYMKEGNKILYSFIHLFIELTLYCSSMTKQ</sequence>
<evidence type="ECO:0000313" key="2">
    <source>
        <dbReference type="Proteomes" id="UP000887458"/>
    </source>
</evidence>
<dbReference type="EMBL" id="NJHN03000095">
    <property type="protein sequence ID" value="KAH9415539.1"/>
    <property type="molecule type" value="Genomic_DNA"/>
</dbReference>
<accession>A0ABQ8IYZ7</accession>
<organism evidence="1 2">
    <name type="scientific">Dermatophagoides pteronyssinus</name>
    <name type="common">European house dust mite</name>
    <dbReference type="NCBI Taxonomy" id="6956"/>
    <lineage>
        <taxon>Eukaryota</taxon>
        <taxon>Metazoa</taxon>
        <taxon>Ecdysozoa</taxon>
        <taxon>Arthropoda</taxon>
        <taxon>Chelicerata</taxon>
        <taxon>Arachnida</taxon>
        <taxon>Acari</taxon>
        <taxon>Acariformes</taxon>
        <taxon>Sarcoptiformes</taxon>
        <taxon>Astigmata</taxon>
        <taxon>Psoroptidia</taxon>
        <taxon>Analgoidea</taxon>
        <taxon>Pyroglyphidae</taxon>
        <taxon>Dermatophagoidinae</taxon>
        <taxon>Dermatophagoides</taxon>
    </lineage>
</organism>
<keyword evidence="2" id="KW-1185">Reference proteome</keyword>
<evidence type="ECO:0000313" key="1">
    <source>
        <dbReference type="EMBL" id="KAH9415539.1"/>
    </source>
</evidence>
<comment type="caution">
    <text evidence="1">The sequence shown here is derived from an EMBL/GenBank/DDBJ whole genome shotgun (WGS) entry which is preliminary data.</text>
</comment>
<gene>
    <name evidence="1" type="ORF">DERP_000024</name>
</gene>
<reference evidence="1 2" key="1">
    <citation type="journal article" date="2018" name="J. Allergy Clin. Immunol.">
        <title>High-quality assembly of Dermatophagoides pteronyssinus genome and transcriptome reveals a wide range of novel allergens.</title>
        <authorList>
            <person name="Liu X.Y."/>
            <person name="Yang K.Y."/>
            <person name="Wang M.Q."/>
            <person name="Kwok J.S."/>
            <person name="Zeng X."/>
            <person name="Yang Z."/>
            <person name="Xiao X.J."/>
            <person name="Lau C.P."/>
            <person name="Li Y."/>
            <person name="Huang Z.M."/>
            <person name="Ba J.G."/>
            <person name="Yim A.K."/>
            <person name="Ouyang C.Y."/>
            <person name="Ngai S.M."/>
            <person name="Chan T.F."/>
            <person name="Leung E.L."/>
            <person name="Liu L."/>
            <person name="Liu Z.G."/>
            <person name="Tsui S.K."/>
        </authorList>
    </citation>
    <scope>NUCLEOTIDE SEQUENCE [LARGE SCALE GENOMIC DNA]</scope>
    <source>
        <strain evidence="1">Derp</strain>
    </source>
</reference>
<proteinExistence type="predicted"/>
<name>A0ABQ8IYZ7_DERPT</name>
<reference evidence="1 2" key="2">
    <citation type="journal article" date="2022" name="Mol. Biol. Evol.">
        <title>Comparative Genomics Reveals Insights into the Divergent Evolution of Astigmatic Mites and Household Pest Adaptations.</title>
        <authorList>
            <person name="Xiong Q."/>
            <person name="Wan A.T."/>
            <person name="Liu X."/>
            <person name="Fung C.S."/>
            <person name="Xiao X."/>
            <person name="Malainual N."/>
            <person name="Hou J."/>
            <person name="Wang L."/>
            <person name="Wang M."/>
            <person name="Yang K.Y."/>
            <person name="Cui Y."/>
            <person name="Leung E.L."/>
            <person name="Nong W."/>
            <person name="Shin S.K."/>
            <person name="Au S.W."/>
            <person name="Jeong K.Y."/>
            <person name="Chew F.T."/>
            <person name="Hui J.H."/>
            <person name="Leung T.F."/>
            <person name="Tungtrongchitr A."/>
            <person name="Zhong N."/>
            <person name="Liu Z."/>
            <person name="Tsui S.K."/>
        </authorList>
    </citation>
    <scope>NUCLEOTIDE SEQUENCE [LARGE SCALE GENOMIC DNA]</scope>
    <source>
        <strain evidence="1">Derp</strain>
    </source>
</reference>
<dbReference type="Proteomes" id="UP000887458">
    <property type="component" value="Unassembled WGS sequence"/>
</dbReference>
<protein>
    <submittedName>
        <fullName evidence="1">Uncharacterized protein</fullName>
    </submittedName>
</protein>